<name>A0A8J6JZW6_ELECQ</name>
<proteinExistence type="predicted"/>
<keyword evidence="2" id="KW-1185">Reference proteome</keyword>
<comment type="caution">
    <text evidence="1">The sequence shown here is derived from an EMBL/GenBank/DDBJ whole genome shotgun (WGS) entry which is preliminary data.</text>
</comment>
<sequence>MGVTLFPHLPCYGNHVTPLKSVVVMVTTEPVWNSETDNLNHSRVVFPSWPCLADRGTQYKTTALSTILYTAALLKYTIGTAL</sequence>
<dbReference type="Proteomes" id="UP000770717">
    <property type="component" value="Unassembled WGS sequence"/>
</dbReference>
<organism evidence="1 2">
    <name type="scientific">Eleutherodactylus coqui</name>
    <name type="common">Puerto Rican coqui</name>
    <dbReference type="NCBI Taxonomy" id="57060"/>
    <lineage>
        <taxon>Eukaryota</taxon>
        <taxon>Metazoa</taxon>
        <taxon>Chordata</taxon>
        <taxon>Craniata</taxon>
        <taxon>Vertebrata</taxon>
        <taxon>Euteleostomi</taxon>
        <taxon>Amphibia</taxon>
        <taxon>Batrachia</taxon>
        <taxon>Anura</taxon>
        <taxon>Neobatrachia</taxon>
        <taxon>Hyloidea</taxon>
        <taxon>Eleutherodactylidae</taxon>
        <taxon>Eleutherodactylinae</taxon>
        <taxon>Eleutherodactylus</taxon>
        <taxon>Eleutherodactylus</taxon>
    </lineage>
</organism>
<accession>A0A8J6JZW6</accession>
<gene>
    <name evidence="1" type="ORF">GDO78_004543</name>
</gene>
<evidence type="ECO:0000313" key="2">
    <source>
        <dbReference type="Proteomes" id="UP000770717"/>
    </source>
</evidence>
<reference evidence="1" key="1">
    <citation type="thesis" date="2020" institute="ProQuest LLC" country="789 East Eisenhower Parkway, Ann Arbor, MI, USA">
        <title>Comparative Genomics and Chromosome Evolution.</title>
        <authorList>
            <person name="Mudd A.B."/>
        </authorList>
    </citation>
    <scope>NUCLEOTIDE SEQUENCE</scope>
    <source>
        <strain evidence="1">HN-11 Male</strain>
        <tissue evidence="1">Kidney and liver</tissue>
    </source>
</reference>
<dbReference type="AlphaFoldDB" id="A0A8J6JZW6"/>
<dbReference type="EMBL" id="WNTK01000013">
    <property type="protein sequence ID" value="KAG9474292.1"/>
    <property type="molecule type" value="Genomic_DNA"/>
</dbReference>
<protein>
    <submittedName>
        <fullName evidence="1">Uncharacterized protein</fullName>
    </submittedName>
</protein>
<evidence type="ECO:0000313" key="1">
    <source>
        <dbReference type="EMBL" id="KAG9474292.1"/>
    </source>
</evidence>